<organism evidence="2 3">
    <name type="scientific">Portunus trituberculatus</name>
    <name type="common">Swimming crab</name>
    <name type="synonym">Neptunus trituberculatus</name>
    <dbReference type="NCBI Taxonomy" id="210409"/>
    <lineage>
        <taxon>Eukaryota</taxon>
        <taxon>Metazoa</taxon>
        <taxon>Ecdysozoa</taxon>
        <taxon>Arthropoda</taxon>
        <taxon>Crustacea</taxon>
        <taxon>Multicrustacea</taxon>
        <taxon>Malacostraca</taxon>
        <taxon>Eumalacostraca</taxon>
        <taxon>Eucarida</taxon>
        <taxon>Decapoda</taxon>
        <taxon>Pleocyemata</taxon>
        <taxon>Brachyura</taxon>
        <taxon>Eubrachyura</taxon>
        <taxon>Portunoidea</taxon>
        <taxon>Portunidae</taxon>
        <taxon>Portuninae</taxon>
        <taxon>Portunus</taxon>
    </lineage>
</organism>
<dbReference type="Proteomes" id="UP000324222">
    <property type="component" value="Unassembled WGS sequence"/>
</dbReference>
<sequence length="128" mass="14374">MRSSTPAVIYHMLKATQKDIRVTGHSPLPSSSQPLPALNTGREEGGQREGASRAEEADGKKGQRMEEKEDWRGEKKGVGVEARSKDSSPNHQGARREKGREEREEESKERMNGSKDEKGEQQEEEEKN</sequence>
<feature type="compositionally biased region" description="Low complexity" evidence="1">
    <location>
        <begin position="26"/>
        <end position="36"/>
    </location>
</feature>
<accession>A0A5B7EEY7</accession>
<protein>
    <submittedName>
        <fullName evidence="2">Uncharacterized protein</fullName>
    </submittedName>
</protein>
<evidence type="ECO:0000313" key="3">
    <source>
        <dbReference type="Proteomes" id="UP000324222"/>
    </source>
</evidence>
<evidence type="ECO:0000313" key="2">
    <source>
        <dbReference type="EMBL" id="MPC31234.1"/>
    </source>
</evidence>
<name>A0A5B7EEY7_PORTR</name>
<feature type="region of interest" description="Disordered" evidence="1">
    <location>
        <begin position="20"/>
        <end position="128"/>
    </location>
</feature>
<keyword evidence="3" id="KW-1185">Reference proteome</keyword>
<dbReference type="AlphaFoldDB" id="A0A5B7EEY7"/>
<gene>
    <name evidence="2" type="ORF">E2C01_024518</name>
</gene>
<dbReference type="EMBL" id="VSRR010002394">
    <property type="protein sequence ID" value="MPC31234.1"/>
    <property type="molecule type" value="Genomic_DNA"/>
</dbReference>
<proteinExistence type="predicted"/>
<comment type="caution">
    <text evidence="2">The sequence shown here is derived from an EMBL/GenBank/DDBJ whole genome shotgun (WGS) entry which is preliminary data.</text>
</comment>
<feature type="compositionally biased region" description="Basic and acidic residues" evidence="1">
    <location>
        <begin position="41"/>
        <end position="128"/>
    </location>
</feature>
<evidence type="ECO:0000256" key="1">
    <source>
        <dbReference type="SAM" id="MobiDB-lite"/>
    </source>
</evidence>
<reference evidence="2 3" key="1">
    <citation type="submission" date="2019-05" db="EMBL/GenBank/DDBJ databases">
        <title>Another draft genome of Portunus trituberculatus and its Hox gene families provides insights of decapod evolution.</title>
        <authorList>
            <person name="Jeong J.-H."/>
            <person name="Song I."/>
            <person name="Kim S."/>
            <person name="Choi T."/>
            <person name="Kim D."/>
            <person name="Ryu S."/>
            <person name="Kim W."/>
        </authorList>
    </citation>
    <scope>NUCLEOTIDE SEQUENCE [LARGE SCALE GENOMIC DNA]</scope>
    <source>
        <tissue evidence="2">Muscle</tissue>
    </source>
</reference>